<evidence type="ECO:0000256" key="2">
    <source>
        <dbReference type="ARBA" id="ARBA00022517"/>
    </source>
</evidence>
<dbReference type="Proteomes" id="UP000003244">
    <property type="component" value="Unassembled WGS sequence"/>
</dbReference>
<feature type="domain" description="Ribosome maturation factor RimP N-terminal" evidence="4">
    <location>
        <begin position="13"/>
        <end position="84"/>
    </location>
</feature>
<reference evidence="6 7" key="1">
    <citation type="submission" date="2010-08" db="EMBL/GenBank/DDBJ databases">
        <authorList>
            <person name="Harkins D.M."/>
            <person name="Madupu R."/>
            <person name="Durkin A.S."/>
            <person name="Torralba M."/>
            <person name="Methe B."/>
            <person name="Sutton G.G."/>
            <person name="Nelson K.E."/>
        </authorList>
    </citation>
    <scope>NUCLEOTIDE SEQUENCE [LARGE SCALE GENOMIC DNA]</scope>
    <source>
        <strain evidence="6 7">DSM 17678</strain>
    </source>
</reference>
<keyword evidence="7" id="KW-1185">Reference proteome</keyword>
<dbReference type="PANTHER" id="PTHR33867:SF1">
    <property type="entry name" value="RIBOSOME MATURATION FACTOR RIMP"/>
    <property type="match status" value="1"/>
</dbReference>
<dbReference type="GO" id="GO:0005829">
    <property type="term" value="C:cytosol"/>
    <property type="evidence" value="ECO:0007669"/>
    <property type="project" value="TreeGrafter"/>
</dbReference>
<name>E0E1F4_9FIRM</name>
<evidence type="ECO:0000313" key="7">
    <source>
        <dbReference type="Proteomes" id="UP000003244"/>
    </source>
</evidence>
<dbReference type="Pfam" id="PF17384">
    <property type="entry name" value="DUF150_C"/>
    <property type="match status" value="1"/>
</dbReference>
<dbReference type="HAMAP" id="MF_01077">
    <property type="entry name" value="RimP"/>
    <property type="match status" value="1"/>
</dbReference>
<accession>E0E1F4</accession>
<dbReference type="EMBL" id="ADGQ01000011">
    <property type="protein sequence ID" value="EFM65280.1"/>
    <property type="molecule type" value="Genomic_DNA"/>
</dbReference>
<dbReference type="InterPro" id="IPR035956">
    <property type="entry name" value="RimP_N_sf"/>
</dbReference>
<dbReference type="GO" id="GO:0000028">
    <property type="term" value="P:ribosomal small subunit assembly"/>
    <property type="evidence" value="ECO:0007669"/>
    <property type="project" value="TreeGrafter"/>
</dbReference>
<keyword evidence="2 3" id="KW-0690">Ribosome biogenesis</keyword>
<dbReference type="InterPro" id="IPR028989">
    <property type="entry name" value="RimP_N"/>
</dbReference>
<evidence type="ECO:0000259" key="4">
    <source>
        <dbReference type="Pfam" id="PF02576"/>
    </source>
</evidence>
<dbReference type="SUPFAM" id="SSF75420">
    <property type="entry name" value="YhbC-like, N-terminal domain"/>
    <property type="match status" value="1"/>
</dbReference>
<gene>
    <name evidence="3" type="primary">rimP</name>
    <name evidence="6" type="ORF">HMPREF0634_1224</name>
</gene>
<protein>
    <recommendedName>
        <fullName evidence="3">Ribosome maturation factor RimP</fullName>
    </recommendedName>
</protein>
<dbReference type="eggNOG" id="COG0779">
    <property type="taxonomic scope" value="Bacteria"/>
</dbReference>
<dbReference type="InterPro" id="IPR003728">
    <property type="entry name" value="Ribosome_maturation_RimP"/>
</dbReference>
<comment type="similarity">
    <text evidence="3">Belongs to the RimP family.</text>
</comment>
<comment type="function">
    <text evidence="3">Required for maturation of 30S ribosomal subunits.</text>
</comment>
<evidence type="ECO:0000256" key="3">
    <source>
        <dbReference type="HAMAP-Rule" id="MF_01077"/>
    </source>
</evidence>
<proteinExistence type="inferred from homology"/>
<dbReference type="PANTHER" id="PTHR33867">
    <property type="entry name" value="RIBOSOME MATURATION FACTOR RIMP"/>
    <property type="match status" value="1"/>
</dbReference>
<evidence type="ECO:0000313" key="6">
    <source>
        <dbReference type="EMBL" id="EFM65280.1"/>
    </source>
</evidence>
<dbReference type="OrthoDB" id="9805006at2"/>
<dbReference type="GeneID" id="84800002"/>
<keyword evidence="1 3" id="KW-0963">Cytoplasm</keyword>
<dbReference type="AlphaFoldDB" id="E0E1F4"/>
<dbReference type="InterPro" id="IPR028998">
    <property type="entry name" value="RimP_C"/>
</dbReference>
<dbReference type="Pfam" id="PF02576">
    <property type="entry name" value="RimP_N"/>
    <property type="match status" value="1"/>
</dbReference>
<organism evidence="6 7">
    <name type="scientific">Peptostreptococcus stomatis DSM 17678</name>
    <dbReference type="NCBI Taxonomy" id="596315"/>
    <lineage>
        <taxon>Bacteria</taxon>
        <taxon>Bacillati</taxon>
        <taxon>Bacillota</taxon>
        <taxon>Clostridia</taxon>
        <taxon>Peptostreptococcales</taxon>
        <taxon>Peptostreptococcaceae</taxon>
        <taxon>Peptostreptococcus</taxon>
    </lineage>
</organism>
<dbReference type="SUPFAM" id="SSF74942">
    <property type="entry name" value="YhbC-like, C-terminal domain"/>
    <property type="match status" value="1"/>
</dbReference>
<dbReference type="FunFam" id="3.30.300.70:FF:000001">
    <property type="entry name" value="Ribosome maturation factor RimP"/>
    <property type="match status" value="1"/>
</dbReference>
<dbReference type="RefSeq" id="WP_007788296.1">
    <property type="nucleotide sequence ID" value="NZ_ADGQ01000011.1"/>
</dbReference>
<comment type="caution">
    <text evidence="6">The sequence shown here is derived from an EMBL/GenBank/DDBJ whole genome shotgun (WGS) entry which is preliminary data.</text>
</comment>
<evidence type="ECO:0000256" key="1">
    <source>
        <dbReference type="ARBA" id="ARBA00022490"/>
    </source>
</evidence>
<dbReference type="Gene3D" id="2.30.30.180">
    <property type="entry name" value="Ribosome maturation factor RimP, C-terminal domain"/>
    <property type="match status" value="1"/>
</dbReference>
<comment type="subcellular location">
    <subcellularLocation>
        <location evidence="3">Cytoplasm</location>
    </subcellularLocation>
</comment>
<dbReference type="STRING" id="596315.HMPREF0634_1224"/>
<dbReference type="GO" id="GO:0006412">
    <property type="term" value="P:translation"/>
    <property type="evidence" value="ECO:0007669"/>
    <property type="project" value="TreeGrafter"/>
</dbReference>
<dbReference type="CDD" id="cd01734">
    <property type="entry name" value="YlxS_C"/>
    <property type="match status" value="1"/>
</dbReference>
<dbReference type="InterPro" id="IPR036847">
    <property type="entry name" value="RimP_C_sf"/>
</dbReference>
<feature type="domain" description="Ribosome maturation factor RimP C-terminal" evidence="5">
    <location>
        <begin position="87"/>
        <end position="155"/>
    </location>
</feature>
<sequence>MKKNIAQRVEEKIQPSVEGFGYELVDVEYVKEAGVYYLRVIIDHENGIGLDECEKVSREINPILDEEDYIEDNYFLEVCSPGIDRVLKRDKEFSKYAGKTVEVKLYKNDQDLKTKQFEAELRGLDQDGMVVVSIGDTEKKFDRKEIAQIRLAVVF</sequence>
<evidence type="ECO:0000259" key="5">
    <source>
        <dbReference type="Pfam" id="PF17384"/>
    </source>
</evidence>
<dbReference type="Gene3D" id="3.30.300.70">
    <property type="entry name" value="RimP-like superfamily, N-terminal"/>
    <property type="match status" value="1"/>
</dbReference>